<keyword evidence="3" id="KW-1185">Reference proteome</keyword>
<comment type="caution">
    <text evidence="2">The sequence shown here is derived from an EMBL/GenBank/DDBJ whole genome shotgun (WGS) entry which is preliminary data.</text>
</comment>
<dbReference type="Proteomes" id="UP001060504">
    <property type="component" value="Unassembled WGS sequence"/>
</dbReference>
<organism evidence="2 3">
    <name type="scientific">Mycolicibacterium cyprinidarum</name>
    <dbReference type="NCBI Taxonomy" id="2860311"/>
    <lineage>
        <taxon>Bacteria</taxon>
        <taxon>Bacillati</taxon>
        <taxon>Actinomycetota</taxon>
        <taxon>Actinomycetes</taxon>
        <taxon>Mycobacteriales</taxon>
        <taxon>Mycobacteriaceae</taxon>
        <taxon>Mycolicibacterium</taxon>
    </lineage>
</organism>
<feature type="transmembrane region" description="Helical" evidence="1">
    <location>
        <begin position="60"/>
        <end position="80"/>
    </location>
</feature>
<gene>
    <name evidence="2" type="ORF">NGTWS1702_38230</name>
</gene>
<dbReference type="EMBL" id="BPRH01004000">
    <property type="protein sequence ID" value="GJF11541.1"/>
    <property type="molecule type" value="Genomic_DNA"/>
</dbReference>
<protein>
    <submittedName>
        <fullName evidence="2">ZIP family metal transporter</fullName>
    </submittedName>
</protein>
<keyword evidence="1" id="KW-1133">Transmembrane helix</keyword>
<feature type="transmembrane region" description="Helical" evidence="1">
    <location>
        <begin position="92"/>
        <end position="117"/>
    </location>
</feature>
<feature type="transmembrane region" description="Helical" evidence="1">
    <location>
        <begin position="182"/>
        <end position="204"/>
    </location>
</feature>
<evidence type="ECO:0000313" key="3">
    <source>
        <dbReference type="Proteomes" id="UP001060504"/>
    </source>
</evidence>
<keyword evidence="1" id="KW-0812">Transmembrane</keyword>
<feature type="transmembrane region" description="Helical" evidence="1">
    <location>
        <begin position="6"/>
        <end position="23"/>
    </location>
</feature>
<name>A0ABQ4V6M0_9MYCO</name>
<sequence>MTAAGLVAFPVLAGIVGGVVAVLRPPSSAVVGGVQHFAAGVVMAAVAGEVLPQLRERGPLWLIVVGFAAGVAVLVGMRHLEGAESAQVAGTLPVVFLIVVGVDLFIDGLLVGTGAAVSTETATIIAIALTVEVLFLSLSVALQLISSGVSRLAAAAITAGLSLVVAVGAILGAWVLGDAGDAVLSLVLAFAAAALLWLVVEELLVEAHQTPERPRTAALFFVGFLALFCLEAIG</sequence>
<proteinExistence type="predicted"/>
<evidence type="ECO:0000256" key="1">
    <source>
        <dbReference type="SAM" id="Phobius"/>
    </source>
</evidence>
<evidence type="ECO:0000313" key="2">
    <source>
        <dbReference type="EMBL" id="GJF11541.1"/>
    </source>
</evidence>
<feature type="transmembrane region" description="Helical" evidence="1">
    <location>
        <begin position="152"/>
        <end position="176"/>
    </location>
</feature>
<feature type="transmembrane region" description="Helical" evidence="1">
    <location>
        <begin position="216"/>
        <end position="233"/>
    </location>
</feature>
<feature type="transmembrane region" description="Helical" evidence="1">
    <location>
        <begin position="30"/>
        <end position="48"/>
    </location>
</feature>
<feature type="transmembrane region" description="Helical" evidence="1">
    <location>
        <begin position="123"/>
        <end position="145"/>
    </location>
</feature>
<reference evidence="2 3" key="1">
    <citation type="submission" date="2021-08" db="EMBL/GenBank/DDBJ databases">
        <title>Draft genome sequence of Mycolicibacterium sp. NGTWS1702 strain.</title>
        <authorList>
            <person name="Matsumoto M."/>
            <person name="Tang B.C.C."/>
            <person name="Machida Y."/>
            <person name="Matoyama H."/>
            <person name="Kishihara T."/>
            <person name="Sato S."/>
            <person name="Kondo I."/>
            <person name="Sano M."/>
            <person name="Kato G."/>
        </authorList>
    </citation>
    <scope>NUCLEOTIDE SEQUENCE [LARGE SCALE GENOMIC DNA]</scope>
    <source>
        <strain evidence="2 3">NGTWSNA01</strain>
    </source>
</reference>
<keyword evidence="1" id="KW-0472">Membrane</keyword>
<accession>A0ABQ4V6M0</accession>